<dbReference type="Proteomes" id="UP000053825">
    <property type="component" value="Unassembled WGS sequence"/>
</dbReference>
<organism evidence="2 3">
    <name type="scientific">Habropoda laboriosa</name>
    <dbReference type="NCBI Taxonomy" id="597456"/>
    <lineage>
        <taxon>Eukaryota</taxon>
        <taxon>Metazoa</taxon>
        <taxon>Ecdysozoa</taxon>
        <taxon>Arthropoda</taxon>
        <taxon>Hexapoda</taxon>
        <taxon>Insecta</taxon>
        <taxon>Pterygota</taxon>
        <taxon>Neoptera</taxon>
        <taxon>Endopterygota</taxon>
        <taxon>Hymenoptera</taxon>
        <taxon>Apocrita</taxon>
        <taxon>Aculeata</taxon>
        <taxon>Apoidea</taxon>
        <taxon>Anthophila</taxon>
        <taxon>Apidae</taxon>
        <taxon>Habropoda</taxon>
    </lineage>
</organism>
<dbReference type="InterPro" id="IPR006623">
    <property type="entry name" value="THEG"/>
</dbReference>
<reference evidence="2 3" key="1">
    <citation type="submission" date="2015-07" db="EMBL/GenBank/DDBJ databases">
        <title>The genome of Habropoda laboriosa.</title>
        <authorList>
            <person name="Pan H."/>
            <person name="Kapheim K."/>
        </authorList>
    </citation>
    <scope>NUCLEOTIDE SEQUENCE [LARGE SCALE GENOMIC DNA]</scope>
    <source>
        <strain evidence="2">0110345459</strain>
    </source>
</reference>
<protein>
    <submittedName>
        <fullName evidence="2">Uncharacterized protein</fullName>
    </submittedName>
</protein>
<keyword evidence="3" id="KW-1185">Reference proteome</keyword>
<accession>A0A0L7QTS3</accession>
<dbReference type="Pfam" id="PF14912">
    <property type="entry name" value="THEG"/>
    <property type="match status" value="1"/>
</dbReference>
<name>A0A0L7QTS3_9HYME</name>
<evidence type="ECO:0000313" key="2">
    <source>
        <dbReference type="EMBL" id="KOC62053.1"/>
    </source>
</evidence>
<gene>
    <name evidence="2" type="ORF">WH47_01845</name>
</gene>
<evidence type="ECO:0000313" key="3">
    <source>
        <dbReference type="Proteomes" id="UP000053825"/>
    </source>
</evidence>
<dbReference type="EMBL" id="KQ414740">
    <property type="protein sequence ID" value="KOC62053.1"/>
    <property type="molecule type" value="Genomic_DNA"/>
</dbReference>
<dbReference type="SMART" id="SM00705">
    <property type="entry name" value="THEG"/>
    <property type="match status" value="3"/>
</dbReference>
<feature type="region of interest" description="Disordered" evidence="1">
    <location>
        <begin position="205"/>
        <end position="229"/>
    </location>
</feature>
<sequence>MATLLTTRHWDSTESFNGLGKTFADRLMKSSGNVKSEKSILVSDDLPKENPLKAASKRKALNVASRIVKSKTSRAYNDIFLEPSHVKASALLYEITERTNQLAQPRVRSADEKLLQARTNALQILKASPRIIELSRPRVPYQYPSKPIGYVPRSALTAVATQRIIELSKPKKKRRLKVSNRRKSKSCKEKSWNYVKRVKKMSDHKYGPFLQNDGKMGKKKKEHPVKISNSDKTIIMVGLKLKNSKKNRQHS</sequence>
<evidence type="ECO:0000256" key="1">
    <source>
        <dbReference type="SAM" id="MobiDB-lite"/>
    </source>
</evidence>
<dbReference type="AlphaFoldDB" id="A0A0L7QTS3"/>
<proteinExistence type="predicted"/>